<gene>
    <name evidence="8" type="ORF">HK099_000068</name>
</gene>
<dbReference type="GO" id="GO:0051213">
    <property type="term" value="F:dioxygenase activity"/>
    <property type="evidence" value="ECO:0007669"/>
    <property type="project" value="UniProtKB-KW"/>
</dbReference>
<feature type="binding site" evidence="5">
    <location>
        <position position="224"/>
    </location>
    <ligand>
        <name>Fe cation</name>
        <dbReference type="ChEBI" id="CHEBI:24875"/>
        <note>catalytic</note>
    </ligand>
</feature>
<dbReference type="Proteomes" id="UP001211065">
    <property type="component" value="Unassembled WGS sequence"/>
</dbReference>
<evidence type="ECO:0000256" key="4">
    <source>
        <dbReference type="ARBA" id="ARBA00023004"/>
    </source>
</evidence>
<comment type="cofactor">
    <cofactor evidence="5">
        <name>Fe(2+)</name>
        <dbReference type="ChEBI" id="CHEBI:29033"/>
    </cofactor>
    <text evidence="5">Binds 1 Fe(2+) ion per subunit.</text>
</comment>
<feature type="compositionally biased region" description="Polar residues" evidence="6">
    <location>
        <begin position="10"/>
        <end position="24"/>
    </location>
</feature>
<evidence type="ECO:0000313" key="9">
    <source>
        <dbReference type="Proteomes" id="UP001211065"/>
    </source>
</evidence>
<dbReference type="InterPro" id="IPR037151">
    <property type="entry name" value="AlkB-like_sf"/>
</dbReference>
<dbReference type="GO" id="GO:0005737">
    <property type="term" value="C:cytoplasm"/>
    <property type="evidence" value="ECO:0007669"/>
    <property type="project" value="TreeGrafter"/>
</dbReference>
<feature type="domain" description="Alpha-ketoglutarate-dependent dioxygenase AlkB-like" evidence="7">
    <location>
        <begin position="132"/>
        <end position="357"/>
    </location>
</feature>
<dbReference type="GO" id="GO:0046872">
    <property type="term" value="F:metal ion binding"/>
    <property type="evidence" value="ECO:0007669"/>
    <property type="project" value="UniProtKB-KW"/>
</dbReference>
<keyword evidence="4 5" id="KW-0408">Iron</keyword>
<evidence type="ECO:0000313" key="8">
    <source>
        <dbReference type="EMBL" id="KAJ3227814.1"/>
    </source>
</evidence>
<protein>
    <recommendedName>
        <fullName evidence="7">Alpha-ketoglutarate-dependent dioxygenase AlkB-like domain-containing protein</fullName>
    </recommendedName>
</protein>
<feature type="binding site" evidence="5">
    <location>
        <position position="226"/>
    </location>
    <ligand>
        <name>Fe cation</name>
        <dbReference type="ChEBI" id="CHEBI:24875"/>
        <note>catalytic</note>
    </ligand>
</feature>
<feature type="binding site" evidence="5">
    <location>
        <position position="280"/>
    </location>
    <ligand>
        <name>Fe cation</name>
        <dbReference type="ChEBI" id="CHEBI:24875"/>
        <note>catalytic</note>
    </ligand>
</feature>
<name>A0AAD5U7T2_9FUNG</name>
<dbReference type="EMBL" id="JADGJW010000010">
    <property type="protein sequence ID" value="KAJ3227814.1"/>
    <property type="molecule type" value="Genomic_DNA"/>
</dbReference>
<evidence type="ECO:0000256" key="3">
    <source>
        <dbReference type="ARBA" id="ARBA00023002"/>
    </source>
</evidence>
<evidence type="ECO:0000256" key="2">
    <source>
        <dbReference type="ARBA" id="ARBA00022964"/>
    </source>
</evidence>
<organism evidence="8 9">
    <name type="scientific">Clydaea vesicula</name>
    <dbReference type="NCBI Taxonomy" id="447962"/>
    <lineage>
        <taxon>Eukaryota</taxon>
        <taxon>Fungi</taxon>
        <taxon>Fungi incertae sedis</taxon>
        <taxon>Chytridiomycota</taxon>
        <taxon>Chytridiomycota incertae sedis</taxon>
        <taxon>Chytridiomycetes</taxon>
        <taxon>Lobulomycetales</taxon>
        <taxon>Lobulomycetaceae</taxon>
        <taxon>Clydaea</taxon>
    </lineage>
</organism>
<dbReference type="PANTHER" id="PTHR16557:SF2">
    <property type="entry name" value="NUCLEIC ACID DIOXYGENASE ALKBH1"/>
    <property type="match status" value="1"/>
</dbReference>
<evidence type="ECO:0000256" key="6">
    <source>
        <dbReference type="SAM" id="MobiDB-lite"/>
    </source>
</evidence>
<evidence type="ECO:0000259" key="7">
    <source>
        <dbReference type="Pfam" id="PF13532"/>
    </source>
</evidence>
<sequence length="369" mass="43184">MGRKAKLLSKLQNPDNLPTKEQSSFRSVEREFKKTYVNENDKIPQINYEILQSYSEATMHPGIILLKNFLSIEQQKELTKLCMNDFNKLPNLTNLDKYYETHPEGLFPTYSQYYYSNRKSILKLKKPHEKLKDIEIQKAFRQIRWVNLGLSYDWSNKAYYDKNSTDLPEIPSHLIDPPVPEYIQKLVEQALKAVESQTDYLAKNYKSEAGIINFYGLKDTLMAHQDRSEQDSLSPLVSFSIGHSCILLVGTEDRKDTPIPIILESGDCFIMYGPARRCFHGVPRILENTLPLEFYPSIDRLETYIQSLDPVNDMFRLPKLKEDLELLRMKEGWNQTRKDWDIFGEYLLESRLNINIRQVNPAVQKKTEI</sequence>
<keyword evidence="9" id="KW-1185">Reference proteome</keyword>
<reference evidence="8" key="1">
    <citation type="submission" date="2020-05" db="EMBL/GenBank/DDBJ databases">
        <title>Phylogenomic resolution of chytrid fungi.</title>
        <authorList>
            <person name="Stajich J.E."/>
            <person name="Amses K."/>
            <person name="Simmons R."/>
            <person name="Seto K."/>
            <person name="Myers J."/>
            <person name="Bonds A."/>
            <person name="Quandt C.A."/>
            <person name="Barry K."/>
            <person name="Liu P."/>
            <person name="Grigoriev I."/>
            <person name="Longcore J.E."/>
            <person name="James T.Y."/>
        </authorList>
    </citation>
    <scope>NUCLEOTIDE SEQUENCE</scope>
    <source>
        <strain evidence="8">JEL0476</strain>
    </source>
</reference>
<proteinExistence type="predicted"/>
<accession>A0AAD5U7T2</accession>
<dbReference type="PANTHER" id="PTHR16557">
    <property type="entry name" value="ALKYLATED DNA REPAIR PROTEIN ALKB-RELATED"/>
    <property type="match status" value="1"/>
</dbReference>
<comment type="caution">
    <text evidence="8">The sequence shown here is derived from an EMBL/GenBank/DDBJ whole genome shotgun (WGS) entry which is preliminary data.</text>
</comment>
<dbReference type="Pfam" id="PF13532">
    <property type="entry name" value="2OG-FeII_Oxy_2"/>
    <property type="match status" value="1"/>
</dbReference>
<keyword evidence="2" id="KW-0223">Dioxygenase</keyword>
<dbReference type="InterPro" id="IPR004574">
    <property type="entry name" value="Alkb"/>
</dbReference>
<dbReference type="Gene3D" id="2.60.120.590">
    <property type="entry name" value="Alpha-ketoglutarate-dependent dioxygenase AlkB-like"/>
    <property type="match status" value="1"/>
</dbReference>
<dbReference type="GO" id="GO:0005634">
    <property type="term" value="C:nucleus"/>
    <property type="evidence" value="ECO:0007669"/>
    <property type="project" value="TreeGrafter"/>
</dbReference>
<dbReference type="InterPro" id="IPR027450">
    <property type="entry name" value="AlkB-like"/>
</dbReference>
<feature type="region of interest" description="Disordered" evidence="6">
    <location>
        <begin position="1"/>
        <end position="24"/>
    </location>
</feature>
<keyword evidence="3" id="KW-0560">Oxidoreductase</keyword>
<evidence type="ECO:0000256" key="5">
    <source>
        <dbReference type="PIRSR" id="PIRSR604574-2"/>
    </source>
</evidence>
<dbReference type="AlphaFoldDB" id="A0AAD5U7T2"/>
<keyword evidence="1 5" id="KW-0479">Metal-binding</keyword>
<dbReference type="SUPFAM" id="SSF51197">
    <property type="entry name" value="Clavaminate synthase-like"/>
    <property type="match status" value="1"/>
</dbReference>
<evidence type="ECO:0000256" key="1">
    <source>
        <dbReference type="ARBA" id="ARBA00022723"/>
    </source>
</evidence>